<organism evidence="1 2">
    <name type="scientific">Mucor saturninus</name>
    <dbReference type="NCBI Taxonomy" id="64648"/>
    <lineage>
        <taxon>Eukaryota</taxon>
        <taxon>Fungi</taxon>
        <taxon>Fungi incertae sedis</taxon>
        <taxon>Mucoromycota</taxon>
        <taxon>Mucoromycotina</taxon>
        <taxon>Mucoromycetes</taxon>
        <taxon>Mucorales</taxon>
        <taxon>Mucorineae</taxon>
        <taxon>Mucoraceae</taxon>
        <taxon>Mucor</taxon>
    </lineage>
</organism>
<dbReference type="PANTHER" id="PTHR37331:SF1">
    <property type="entry name" value="YALI0F11671P"/>
    <property type="match status" value="1"/>
</dbReference>
<gene>
    <name evidence="1" type="ORF">INT47_009037</name>
</gene>
<dbReference type="PANTHER" id="PTHR37331">
    <property type="entry name" value="YALI0F11671P"/>
    <property type="match status" value="1"/>
</dbReference>
<reference evidence="1" key="1">
    <citation type="submission" date="2020-12" db="EMBL/GenBank/DDBJ databases">
        <title>Metabolic potential, ecology and presence of endohyphal bacteria is reflected in genomic diversity of Mucoromycotina.</title>
        <authorList>
            <person name="Muszewska A."/>
            <person name="Okrasinska A."/>
            <person name="Steczkiewicz K."/>
            <person name="Drgas O."/>
            <person name="Orlowska M."/>
            <person name="Perlinska-Lenart U."/>
            <person name="Aleksandrzak-Piekarczyk T."/>
            <person name="Szatraj K."/>
            <person name="Zielenkiewicz U."/>
            <person name="Pilsyk S."/>
            <person name="Malc E."/>
            <person name="Mieczkowski P."/>
            <person name="Kruszewska J.S."/>
            <person name="Biernat P."/>
            <person name="Pawlowska J."/>
        </authorList>
    </citation>
    <scope>NUCLEOTIDE SEQUENCE</scope>
    <source>
        <strain evidence="1">WA0000017839</strain>
    </source>
</reference>
<sequence length="189" mass="21581">MLKTQFAVRQVFFQKRTLFASAVQFKSTAIPSIPYLHAHPTQNKYAISYVSSDDLKKPDLEPELIIGWSTDKENLTPKTFVENNKFVNFLTNVLAENIHKVDDMNLKAMADWQKEGWLHINDERNPPPWGRIGFPEDIVGSVEIKDGVIQKGTYQPMPAHRLMTRDGIFKLSEPLTNLVVNEAKKKASQ</sequence>
<name>A0A8H7RLW1_9FUNG</name>
<comment type="caution">
    <text evidence="1">The sequence shown here is derived from an EMBL/GenBank/DDBJ whole genome shotgun (WGS) entry which is preliminary data.</text>
</comment>
<dbReference type="OrthoDB" id="5397701at2759"/>
<keyword evidence="2" id="KW-1185">Reference proteome</keyword>
<evidence type="ECO:0000313" key="1">
    <source>
        <dbReference type="EMBL" id="KAG2213364.1"/>
    </source>
</evidence>
<protein>
    <submittedName>
        <fullName evidence="1">Uncharacterized protein</fullName>
    </submittedName>
</protein>
<dbReference type="AlphaFoldDB" id="A0A8H7RLW1"/>
<evidence type="ECO:0000313" key="2">
    <source>
        <dbReference type="Proteomes" id="UP000603453"/>
    </source>
</evidence>
<dbReference type="Proteomes" id="UP000603453">
    <property type="component" value="Unassembled WGS sequence"/>
</dbReference>
<proteinExistence type="predicted"/>
<accession>A0A8H7RLW1</accession>
<dbReference type="EMBL" id="JAEPRD010000003">
    <property type="protein sequence ID" value="KAG2213364.1"/>
    <property type="molecule type" value="Genomic_DNA"/>
</dbReference>